<evidence type="ECO:0000256" key="6">
    <source>
        <dbReference type="ARBA" id="ARBA00022803"/>
    </source>
</evidence>
<dbReference type="Proteomes" id="UP000223968">
    <property type="component" value="Unassembled WGS sequence"/>
</dbReference>
<dbReference type="PANTHER" id="PTHR15175:SF0">
    <property type="entry name" value="SH3 DOMAIN-CONTAINING PROTEIN C23A1.17"/>
    <property type="match status" value="1"/>
</dbReference>
<comment type="similarity">
    <text evidence="2">Belongs to the NCF2/NOXA1 family.</text>
</comment>
<comment type="caution">
    <text evidence="10">The sequence shown here is derived from an EMBL/GenBank/DDBJ whole genome shotgun (WGS) entry which is preliminary data.</text>
</comment>
<evidence type="ECO:0000256" key="5">
    <source>
        <dbReference type="ARBA" id="ARBA00022737"/>
    </source>
</evidence>
<reference evidence="10 11" key="1">
    <citation type="submission" date="2017-10" db="EMBL/GenBank/DDBJ databases">
        <title>Comparative genomics in systemic dimorphic fungi from Ajellomycetaceae.</title>
        <authorList>
            <person name="Munoz J.F."/>
            <person name="Mcewen J.G."/>
            <person name="Clay O.K."/>
            <person name="Cuomo C.A."/>
        </authorList>
    </citation>
    <scope>NUCLEOTIDE SEQUENCE [LARGE SCALE GENOMIC DNA]</scope>
    <source>
        <strain evidence="10 11">UAMH5409</strain>
    </source>
</reference>
<dbReference type="InterPro" id="IPR019734">
    <property type="entry name" value="TPR_rpt"/>
</dbReference>
<dbReference type="GO" id="GO:0005737">
    <property type="term" value="C:cytoplasm"/>
    <property type="evidence" value="ECO:0007669"/>
    <property type="project" value="UniProtKB-SubCell"/>
</dbReference>
<dbReference type="PROSITE" id="PS50005">
    <property type="entry name" value="TPR"/>
    <property type="match status" value="1"/>
</dbReference>
<dbReference type="Pfam" id="PF13181">
    <property type="entry name" value="TPR_8"/>
    <property type="match status" value="1"/>
</dbReference>
<feature type="compositionally biased region" description="Basic and acidic residues" evidence="8">
    <location>
        <begin position="222"/>
        <end position="233"/>
    </location>
</feature>
<feature type="repeat" description="TPR" evidence="7">
    <location>
        <begin position="36"/>
        <end position="69"/>
    </location>
</feature>
<dbReference type="EMBL" id="PDNB01000015">
    <property type="protein sequence ID" value="PGH16693.1"/>
    <property type="molecule type" value="Genomic_DNA"/>
</dbReference>
<evidence type="ECO:0000256" key="3">
    <source>
        <dbReference type="ARBA" id="ARBA00022443"/>
    </source>
</evidence>
<name>A0A2B7Y6N0_9EURO</name>
<dbReference type="AlphaFoldDB" id="A0A2B7Y6N0"/>
<evidence type="ECO:0000256" key="2">
    <source>
        <dbReference type="ARBA" id="ARBA00008051"/>
    </source>
</evidence>
<dbReference type="SMART" id="SM00028">
    <property type="entry name" value="TPR"/>
    <property type="match status" value="3"/>
</dbReference>
<dbReference type="SUPFAM" id="SSF54277">
    <property type="entry name" value="CAD &amp; PB1 domains"/>
    <property type="match status" value="1"/>
</dbReference>
<keyword evidence="6 7" id="KW-0802">TPR repeat</keyword>
<dbReference type="Gene3D" id="3.10.20.90">
    <property type="entry name" value="Phosphatidylinositol 3-kinase Catalytic Subunit, Chain A, domain 1"/>
    <property type="match status" value="1"/>
</dbReference>
<dbReference type="PROSITE" id="PS51745">
    <property type="entry name" value="PB1"/>
    <property type="match status" value="1"/>
</dbReference>
<dbReference type="Gene3D" id="1.25.40.10">
    <property type="entry name" value="Tetratricopeptide repeat domain"/>
    <property type="match status" value="1"/>
</dbReference>
<comment type="subcellular location">
    <subcellularLocation>
        <location evidence="1">Cytoplasm</location>
    </subcellularLocation>
</comment>
<evidence type="ECO:0000256" key="7">
    <source>
        <dbReference type="PROSITE-ProRule" id="PRU00339"/>
    </source>
</evidence>
<dbReference type="InterPro" id="IPR051864">
    <property type="entry name" value="NCF2_NOXA1"/>
</dbReference>
<dbReference type="FunFam" id="1.25.40.10:FF:000017">
    <property type="entry name" value="NADPH oxidase regulator NoxR"/>
    <property type="match status" value="1"/>
</dbReference>
<sequence length="546" mass="61222">MSLKQEIETWVQALAHYDNNEFEEALKVFNNIADTSKILFNCGVIYATLGEHYRAVECYQRAVGLDQYFAVAYFQQGVSNFLVGDFEEALANFNDTLLYLRGNTSIDYDQLGLKFQLYSCEVLFNRGLCYIYLQQREAGMQDLDYASKEKVKPDHEVIDEAIKENAEGYTVFSIPVGVVYRPSEAKVKNLKTKEYLGKARLVAASDRANAFTGFQGSEIKRNAMETARDDRPPETISFGASNLVQKGLTSRGGRQQSEPPLSRNLFPPTPPPEAEKASIGGSGSPSNSSGMSGRGPRPPMLDLDRSNDPTLAAAARQVEKPRIGTIRTASEPRGPLSRQYSTSRGRDQNGRPLYRETTRRIQRDSNFAPVDEDGYPDEVYDMYSNNNARSSGGNTRGASVRRPRQQPRYIDDVDYISDAYEDDWADDGEFEMMGGVPTAAATARPQRRATTGSRRTEVRKIRAKVHASDDVRFIMISASIGYNEFEAKIRDKFGFRKRVRLQMQDDGDMVTMGDQDDLEMLVAGAKQEARKEGVDMGKIEIWAQEI</sequence>
<proteinExistence type="inferred from homology"/>
<keyword evidence="5" id="KW-0677">Repeat</keyword>
<evidence type="ECO:0000256" key="4">
    <source>
        <dbReference type="ARBA" id="ARBA00022490"/>
    </source>
</evidence>
<dbReference type="InterPro" id="IPR053793">
    <property type="entry name" value="PB1-like"/>
</dbReference>
<accession>A0A2B7Y6N0</accession>
<evidence type="ECO:0000313" key="10">
    <source>
        <dbReference type="EMBL" id="PGH16693.1"/>
    </source>
</evidence>
<keyword evidence="3" id="KW-0728">SH3 domain</keyword>
<gene>
    <name evidence="10" type="ORF">AJ79_01566</name>
</gene>
<feature type="region of interest" description="Disordered" evidence="8">
    <location>
        <begin position="222"/>
        <end position="355"/>
    </location>
</feature>
<dbReference type="CDD" id="cd06408">
    <property type="entry name" value="PB1_NoxR"/>
    <property type="match status" value="1"/>
</dbReference>
<dbReference type="PANTHER" id="PTHR15175">
    <property type="entry name" value="NEUTROPHIL CYTOSOLIC FACTOR 2, NEUTROPHIL NADPH OXIDASE FACTOR 2"/>
    <property type="match status" value="1"/>
</dbReference>
<dbReference type="OrthoDB" id="9450131at2759"/>
<protein>
    <recommendedName>
        <fullName evidence="9">PB1 domain-containing protein</fullName>
    </recommendedName>
</protein>
<dbReference type="SUPFAM" id="SSF48452">
    <property type="entry name" value="TPR-like"/>
    <property type="match status" value="1"/>
</dbReference>
<dbReference type="InterPro" id="IPR034892">
    <property type="entry name" value="PB1_NoxR"/>
</dbReference>
<evidence type="ECO:0000313" key="11">
    <source>
        <dbReference type="Proteomes" id="UP000223968"/>
    </source>
</evidence>
<evidence type="ECO:0000256" key="1">
    <source>
        <dbReference type="ARBA" id="ARBA00004496"/>
    </source>
</evidence>
<dbReference type="InterPro" id="IPR011990">
    <property type="entry name" value="TPR-like_helical_dom_sf"/>
</dbReference>
<feature type="compositionally biased region" description="Polar residues" evidence="8">
    <location>
        <begin position="238"/>
        <end position="259"/>
    </location>
</feature>
<feature type="compositionally biased region" description="Low complexity" evidence="8">
    <location>
        <begin position="284"/>
        <end position="295"/>
    </location>
</feature>
<feature type="compositionally biased region" description="Basic and acidic residues" evidence="8">
    <location>
        <begin position="344"/>
        <end position="355"/>
    </location>
</feature>
<keyword evidence="11" id="KW-1185">Reference proteome</keyword>
<evidence type="ECO:0000259" key="9">
    <source>
        <dbReference type="PROSITE" id="PS51745"/>
    </source>
</evidence>
<feature type="domain" description="PB1" evidence="9">
    <location>
        <begin position="460"/>
        <end position="546"/>
    </location>
</feature>
<keyword evidence="4" id="KW-0963">Cytoplasm</keyword>
<evidence type="ECO:0000256" key="8">
    <source>
        <dbReference type="SAM" id="MobiDB-lite"/>
    </source>
</evidence>
<dbReference type="STRING" id="1447875.A0A2B7Y6N0"/>
<organism evidence="10 11">
    <name type="scientific">Helicocarpus griseus UAMH5409</name>
    <dbReference type="NCBI Taxonomy" id="1447875"/>
    <lineage>
        <taxon>Eukaryota</taxon>
        <taxon>Fungi</taxon>
        <taxon>Dikarya</taxon>
        <taxon>Ascomycota</taxon>
        <taxon>Pezizomycotina</taxon>
        <taxon>Eurotiomycetes</taxon>
        <taxon>Eurotiomycetidae</taxon>
        <taxon>Onygenales</taxon>
        <taxon>Ajellomycetaceae</taxon>
        <taxon>Helicocarpus</taxon>
    </lineage>
</organism>